<proteinExistence type="predicted"/>
<evidence type="ECO:0000313" key="2">
    <source>
        <dbReference type="Proteomes" id="UP000827872"/>
    </source>
</evidence>
<sequence>MHHILLANQPNLVAMGHRNYKENKSYSERPPNPGPRVRQKTTWKLEAIVENNATPADFPRKATRQLWRVDTLEPGRQAPRPADSADEEGRNADRHQKERRRLN</sequence>
<comment type="caution">
    <text evidence="1">The sequence shown here is derived from an EMBL/GenBank/DDBJ whole genome shotgun (WGS) entry which is preliminary data.</text>
</comment>
<keyword evidence="2" id="KW-1185">Reference proteome</keyword>
<name>A0ACB8EJA4_9SAUR</name>
<dbReference type="EMBL" id="CM037616">
    <property type="protein sequence ID" value="KAH7992714.1"/>
    <property type="molecule type" value="Genomic_DNA"/>
</dbReference>
<evidence type="ECO:0000313" key="1">
    <source>
        <dbReference type="EMBL" id="KAH7992714.1"/>
    </source>
</evidence>
<dbReference type="Proteomes" id="UP000827872">
    <property type="component" value="Linkage Group LG03"/>
</dbReference>
<gene>
    <name evidence="1" type="ORF">K3G42_026788</name>
</gene>
<accession>A0ACB8EJA4</accession>
<protein>
    <submittedName>
        <fullName evidence="1">Uncharacterized protein</fullName>
    </submittedName>
</protein>
<reference evidence="1" key="1">
    <citation type="submission" date="2021-08" db="EMBL/GenBank/DDBJ databases">
        <title>The first chromosome-level gecko genome reveals the dynamic sex chromosomes of Neotropical dwarf geckos (Sphaerodactylidae: Sphaerodactylus).</title>
        <authorList>
            <person name="Pinto B.J."/>
            <person name="Keating S.E."/>
            <person name="Gamble T."/>
        </authorList>
    </citation>
    <scope>NUCLEOTIDE SEQUENCE</scope>
    <source>
        <strain evidence="1">TG3544</strain>
    </source>
</reference>
<organism evidence="1 2">
    <name type="scientific">Sphaerodactylus townsendi</name>
    <dbReference type="NCBI Taxonomy" id="933632"/>
    <lineage>
        <taxon>Eukaryota</taxon>
        <taxon>Metazoa</taxon>
        <taxon>Chordata</taxon>
        <taxon>Craniata</taxon>
        <taxon>Vertebrata</taxon>
        <taxon>Euteleostomi</taxon>
        <taxon>Lepidosauria</taxon>
        <taxon>Squamata</taxon>
        <taxon>Bifurcata</taxon>
        <taxon>Gekkota</taxon>
        <taxon>Sphaerodactylidae</taxon>
        <taxon>Sphaerodactylus</taxon>
    </lineage>
</organism>